<organism evidence="1 2">
    <name type="scientific">Paraphaeosphaeria sporulosa</name>
    <dbReference type="NCBI Taxonomy" id="1460663"/>
    <lineage>
        <taxon>Eukaryota</taxon>
        <taxon>Fungi</taxon>
        <taxon>Dikarya</taxon>
        <taxon>Ascomycota</taxon>
        <taxon>Pezizomycotina</taxon>
        <taxon>Dothideomycetes</taxon>
        <taxon>Pleosporomycetidae</taxon>
        <taxon>Pleosporales</taxon>
        <taxon>Massarineae</taxon>
        <taxon>Didymosphaeriaceae</taxon>
        <taxon>Paraphaeosphaeria</taxon>
    </lineage>
</organism>
<dbReference type="OrthoDB" id="3713270at2759"/>
<dbReference type="AlphaFoldDB" id="A0A177CG04"/>
<keyword evidence="2" id="KW-1185">Reference proteome</keyword>
<protein>
    <submittedName>
        <fullName evidence="1">Uncharacterized protein</fullName>
    </submittedName>
</protein>
<gene>
    <name evidence="1" type="ORF">CC84DRAFT_1216977</name>
</gene>
<accession>A0A177CG04</accession>
<dbReference type="GeneID" id="28766339"/>
<reference evidence="1 2" key="1">
    <citation type="submission" date="2016-05" db="EMBL/GenBank/DDBJ databases">
        <title>Comparative analysis of secretome profiles of manganese(II)-oxidizing ascomycete fungi.</title>
        <authorList>
            <consortium name="DOE Joint Genome Institute"/>
            <person name="Zeiner C.A."/>
            <person name="Purvine S.O."/>
            <person name="Zink E.M."/>
            <person name="Wu S."/>
            <person name="Pasa-Tolic L."/>
            <person name="Chaput D.L."/>
            <person name="Haridas S."/>
            <person name="Grigoriev I.V."/>
            <person name="Santelli C.M."/>
            <person name="Hansel C.M."/>
        </authorList>
    </citation>
    <scope>NUCLEOTIDE SEQUENCE [LARGE SCALE GENOMIC DNA]</scope>
    <source>
        <strain evidence="1 2">AP3s5-JAC2a</strain>
    </source>
</reference>
<dbReference type="RefSeq" id="XP_018036012.1">
    <property type="nucleotide sequence ID" value="XM_018182853.1"/>
</dbReference>
<evidence type="ECO:0000313" key="2">
    <source>
        <dbReference type="Proteomes" id="UP000077069"/>
    </source>
</evidence>
<dbReference type="InParanoid" id="A0A177CG04"/>
<proteinExistence type="predicted"/>
<dbReference type="Proteomes" id="UP000077069">
    <property type="component" value="Unassembled WGS sequence"/>
</dbReference>
<evidence type="ECO:0000313" key="1">
    <source>
        <dbReference type="EMBL" id="OAG05647.1"/>
    </source>
</evidence>
<name>A0A177CG04_9PLEO</name>
<sequence>MSMRDLRLLAENARRVEEVILDIERAFIPVVRGEMCVASWGGKECRIYSVDTSHPAILTPTERARVFWAYYQVMRLMLCDEDTIFAEMALMRLRNLFYVNEMAHWIRARCADWGLIYVVRASGRAIERVYQEQYGCAAPEFQSPLDFERPVVLFVVWDCWQGRLDNIVRRGSEGDG</sequence>
<dbReference type="EMBL" id="KV441552">
    <property type="protein sequence ID" value="OAG05647.1"/>
    <property type="molecule type" value="Genomic_DNA"/>
</dbReference>